<feature type="region of interest" description="Disordered" evidence="9">
    <location>
        <begin position="115"/>
        <end position="139"/>
    </location>
</feature>
<evidence type="ECO:0000256" key="4">
    <source>
        <dbReference type="ARBA" id="ARBA00022692"/>
    </source>
</evidence>
<feature type="domain" description="KASH5-like coiled-coil" evidence="11">
    <location>
        <begin position="153"/>
        <end position="338"/>
    </location>
</feature>
<dbReference type="PANTHER" id="PTHR15352:SF1">
    <property type="entry name" value="KASH5-LIKE COILED-COIL DOMAIN-CONTAINING PROTEIN"/>
    <property type="match status" value="1"/>
</dbReference>
<dbReference type="PANTHER" id="PTHR15352">
    <property type="entry name" value="LYMPHOID-RESTRICTED MEMBRANE PROTEIN, JAW1"/>
    <property type="match status" value="1"/>
</dbReference>
<dbReference type="EnsemblMetazoa" id="CLYHEMT014975.1">
    <property type="protein sequence ID" value="CLYHEMP014975.1"/>
    <property type="gene ID" value="CLYHEMG014975"/>
</dbReference>
<dbReference type="GO" id="GO:0005737">
    <property type="term" value="C:cytoplasm"/>
    <property type="evidence" value="ECO:0007669"/>
    <property type="project" value="UniProtKB-SubCell"/>
</dbReference>
<feature type="compositionally biased region" description="Basic and acidic residues" evidence="9">
    <location>
        <begin position="949"/>
        <end position="969"/>
    </location>
</feature>
<evidence type="ECO:0000256" key="6">
    <source>
        <dbReference type="ARBA" id="ARBA00023054"/>
    </source>
</evidence>
<feature type="coiled-coil region" evidence="8">
    <location>
        <begin position="469"/>
        <end position="641"/>
    </location>
</feature>
<feature type="compositionally biased region" description="Polar residues" evidence="9">
    <location>
        <begin position="878"/>
        <end position="888"/>
    </location>
</feature>
<dbReference type="Pfam" id="PF05781">
    <property type="entry name" value="MRVI1"/>
    <property type="match status" value="1"/>
</dbReference>
<evidence type="ECO:0000256" key="8">
    <source>
        <dbReference type="SAM" id="Coils"/>
    </source>
</evidence>
<keyword evidence="7 10" id="KW-0472">Membrane</keyword>
<feature type="region of interest" description="Disordered" evidence="9">
    <location>
        <begin position="1062"/>
        <end position="1094"/>
    </location>
</feature>
<evidence type="ECO:0000256" key="2">
    <source>
        <dbReference type="ARBA" id="ARBA00004496"/>
    </source>
</evidence>
<evidence type="ECO:0000313" key="13">
    <source>
        <dbReference type="Proteomes" id="UP000594262"/>
    </source>
</evidence>
<proteinExistence type="predicted"/>
<keyword evidence="6 8" id="KW-0175">Coiled coil</keyword>
<accession>A0A7M5WY64</accession>
<feature type="compositionally biased region" description="Basic and acidic residues" evidence="9">
    <location>
        <begin position="1062"/>
        <end position="1077"/>
    </location>
</feature>
<dbReference type="InterPro" id="IPR028168">
    <property type="entry name" value="KASH5_CC"/>
</dbReference>
<name>A0A7M5WY64_9CNID</name>
<feature type="region of interest" description="Disordered" evidence="9">
    <location>
        <begin position="823"/>
        <end position="904"/>
    </location>
</feature>
<feature type="transmembrane region" description="Helical" evidence="10">
    <location>
        <begin position="1397"/>
        <end position="1415"/>
    </location>
</feature>
<evidence type="ECO:0000256" key="7">
    <source>
        <dbReference type="ARBA" id="ARBA00023136"/>
    </source>
</evidence>
<feature type="compositionally biased region" description="Acidic residues" evidence="9">
    <location>
        <begin position="837"/>
        <end position="847"/>
    </location>
</feature>
<evidence type="ECO:0000256" key="3">
    <source>
        <dbReference type="ARBA" id="ARBA00022490"/>
    </source>
</evidence>
<evidence type="ECO:0000256" key="1">
    <source>
        <dbReference type="ARBA" id="ARBA00004167"/>
    </source>
</evidence>
<evidence type="ECO:0000259" key="11">
    <source>
        <dbReference type="Pfam" id="PF14662"/>
    </source>
</evidence>
<feature type="compositionally biased region" description="Basic residues" evidence="9">
    <location>
        <begin position="937"/>
        <end position="948"/>
    </location>
</feature>
<dbReference type="GeneID" id="136814609"/>
<dbReference type="RefSeq" id="XP_066927191.1">
    <property type="nucleotide sequence ID" value="XM_067071090.1"/>
</dbReference>
<evidence type="ECO:0000256" key="5">
    <source>
        <dbReference type="ARBA" id="ARBA00022989"/>
    </source>
</evidence>
<evidence type="ECO:0000313" key="12">
    <source>
        <dbReference type="EnsemblMetazoa" id="CLYHEMP014975.1"/>
    </source>
</evidence>
<dbReference type="Proteomes" id="UP000594262">
    <property type="component" value="Unplaced"/>
</dbReference>
<keyword evidence="3" id="KW-0963">Cytoplasm</keyword>
<dbReference type="InterPro" id="IPR008677">
    <property type="entry name" value="MRVI1"/>
</dbReference>
<evidence type="ECO:0000256" key="10">
    <source>
        <dbReference type="SAM" id="Phobius"/>
    </source>
</evidence>
<feature type="coiled-coil region" evidence="8">
    <location>
        <begin position="1224"/>
        <end position="1251"/>
    </location>
</feature>
<protein>
    <recommendedName>
        <fullName evidence="11">KASH5-like coiled-coil domain-containing protein</fullName>
    </recommendedName>
</protein>
<feature type="coiled-coil region" evidence="8">
    <location>
        <begin position="315"/>
        <end position="342"/>
    </location>
</feature>
<feature type="coiled-coil region" evidence="8">
    <location>
        <begin position="151"/>
        <end position="237"/>
    </location>
</feature>
<feature type="region of interest" description="Disordered" evidence="9">
    <location>
        <begin position="919"/>
        <end position="990"/>
    </location>
</feature>
<dbReference type="OrthoDB" id="10062605at2759"/>
<keyword evidence="13" id="KW-1185">Reference proteome</keyword>
<comment type="subcellular location">
    <subcellularLocation>
        <location evidence="2">Cytoplasm</location>
    </subcellularLocation>
    <subcellularLocation>
        <location evidence="1">Membrane</location>
        <topology evidence="1">Single-pass membrane protein</topology>
    </subcellularLocation>
</comment>
<sequence>MDDFVCENGLKPEVASVLNNVFLACDDQKTGLVHVSRFITFLKEKATGTEILNFLDDLTPFLDDEGLDPMIDWSTCEDGLKCWIKYVNERTNNTTTTGNSAPNSPIKQLLDKSAMLDSPYPNNPQRKHNDSSFPSTYSNDSFETSELSWDHSDFQVRLEELEIKNKKLAEDNSKLQRELINTEDQNSIILNENDKLKSTIAKHEKLLEENRKVCKSYEELKLTVVEYQNLKNDLIDKTCLLERENNSLQQVLLDYDTKFSRLDASLEAIKEEKVQLTHEVSLQKNLLNQIEDLKTSKECVVEESENKAEYMSALIAELSLANEVLKAQKGSIENELSEVKQDVCRISMLNNIQSTPLLSSTRCEPWVPSIQREPWGPSLQEELIAEMDSEGETFEDNSSVCTHLDFSDASDYSPSMSRKDPTSPKQFSHFAQQCRDKFKEKKQIVFTKIEDIVKHQETSIDGSRASLIVEDLNRDLESFTEKIAEFAQGKQTAEKKAHKLAIALKKIREEKEVLADSRDKALQKIGDLSLNSQDVQQRLSSALREIEQQKVTINNLQTKILEFSVKAMLVDGSSQCNLENRNENKQAQLAGQIDELKRLVDDLESRNMDFSRKVFDLEEELSVKNQQLMNANNNMNDVQASLKMVQTTQSKEIMSLLNIIPQNHDHTDYNQQSTWQAVHQKLEEFISHSVQENKKLLGVRESPDGGTHSDTSDEISSLKQRYLSKITVSNTSSVNEHPRREENREIGIQTDLDMVGMNKLYDNFDEIFTPVTETLPERLKYNSIDMSNIASQSKKGTLDIVEEQIISPVNEEMVSETNPVVLDEEVPSPRPNGVIIEDSELSTDDDGSSSKLDETLNDENLEQSFKVTVEEITDENNNEPQISSSVENLSPPVGENSPVDGKKSPVNLFIANIIEYGRSDVSSDSDNDGNRKDSFSRTRRKRIMQRRSRTSEDNESETKDDCKKSDSGDSKVSNETTPRRRRHGVSAEPVRVSWSTLRESFKKLQLTSTLKDIEQEQQSSADELQKDSANIDTSDIAATEVSEEQLDSLIQNIPSIEVSHNDAEKTDNIETKTDEKTPPTPITFKMPPNSPSPVLDASQLSSLDFSIQNYIEDQDLEKKFNNLVFAFKTDIYTLQKRLETQERARDVAEASMEKEIMKLSKAIGDVQKHGRETHEYAQTYSLLSHQSDILRKAAMKVSAQSEQHGSYQQENRMCQNFEMIIQYTDALRFNMTKMKNEIEELKTRYECTGDDVISTSRDQYSSEYCSVQEDKDTDNEFPKTETITTLASDADAKENKPSSPRPTFCSISKSLVMAKGMAKLRKQMSKVDEKVEKEPEETTFTSHSRRLSPAKRVQFGETSFSIDKEDHVNDSDECSTTFQRLCESTITKNLAKTLRKFLPLILTLFIIYALANLFVRSLEVDTLKLHDQLLRFIPHTIEPAQPKVSQSQR</sequence>
<organism evidence="12 13">
    <name type="scientific">Clytia hemisphaerica</name>
    <dbReference type="NCBI Taxonomy" id="252671"/>
    <lineage>
        <taxon>Eukaryota</taxon>
        <taxon>Metazoa</taxon>
        <taxon>Cnidaria</taxon>
        <taxon>Hydrozoa</taxon>
        <taxon>Hydroidolina</taxon>
        <taxon>Leptothecata</taxon>
        <taxon>Obeliida</taxon>
        <taxon>Clytiidae</taxon>
        <taxon>Clytia</taxon>
    </lineage>
</organism>
<evidence type="ECO:0000256" key="9">
    <source>
        <dbReference type="SAM" id="MobiDB-lite"/>
    </source>
</evidence>
<dbReference type="Pfam" id="PF14662">
    <property type="entry name" value="KASH_CCD"/>
    <property type="match status" value="1"/>
</dbReference>
<dbReference type="GO" id="GO:0016020">
    <property type="term" value="C:membrane"/>
    <property type="evidence" value="ECO:0007669"/>
    <property type="project" value="UniProtKB-SubCell"/>
</dbReference>
<reference evidence="12" key="1">
    <citation type="submission" date="2021-01" db="UniProtKB">
        <authorList>
            <consortium name="EnsemblMetazoa"/>
        </authorList>
    </citation>
    <scope>IDENTIFICATION</scope>
</reference>
<keyword evidence="5 10" id="KW-1133">Transmembrane helix</keyword>
<keyword evidence="4 10" id="KW-0812">Transmembrane</keyword>